<dbReference type="Pfam" id="PF03901">
    <property type="entry name" value="Glyco_transf_22"/>
    <property type="match status" value="1"/>
</dbReference>
<dbReference type="GO" id="GO:0006487">
    <property type="term" value="P:protein N-linked glycosylation"/>
    <property type="evidence" value="ECO:0007669"/>
    <property type="project" value="TreeGrafter"/>
</dbReference>
<evidence type="ECO:0000256" key="9">
    <source>
        <dbReference type="ARBA" id="ARBA00023136"/>
    </source>
</evidence>
<evidence type="ECO:0000256" key="12">
    <source>
        <dbReference type="RuleBase" id="RU363075"/>
    </source>
</evidence>
<evidence type="ECO:0000256" key="6">
    <source>
        <dbReference type="ARBA" id="ARBA00022692"/>
    </source>
</evidence>
<feature type="transmembrane region" description="Helical" evidence="12">
    <location>
        <begin position="84"/>
        <end position="107"/>
    </location>
</feature>
<dbReference type="InParanoid" id="A0A316YGH3"/>
<comment type="catalytic activity">
    <reaction evidence="11">
        <text>an alpha-D-Man-(1-&gt;2)-alpha-D-Man-(1-&gt;2)-alpha-D-Man-(1-&gt;3)-[alpha-D-Man-(1-&gt;2)-alpha-D-Man-(1-&gt;3)-alpha-D-Man-(1-&gt;6)]-beta-D-Man-(1-&gt;4)-beta-D-GlcNAc-(1-&gt;4)-alpha-D-GlcNAc-diphospho-di-trans,poly-cis-dolichol + a di-trans,poly-cis-dolichyl beta-D-mannosyl phosphate = an alpha-D-Man-(1-&gt;2)-alpha-D-Man-(1-&gt;2)-alpha-D-Man-(1-&gt;3)-[alpha-D-Man-(1-&gt;2)-alpha-D-Man-(1-&gt;3)-[alpha-D-Man-(1-&gt;6)]-alpha-D-Man-(1-&gt;6)]-beta-D-Man-(1-&gt;4)-beta-D-GlcNAc-(1-&gt;4)-alpha-D-GlcNAc-diphospho-di-trans,poly-cis-dolichol + a di-trans,poly-cis-dolichyl phosphate + H(+)</text>
        <dbReference type="Rhea" id="RHEA:29535"/>
        <dbReference type="Rhea" id="RHEA-COMP:19498"/>
        <dbReference type="Rhea" id="RHEA-COMP:19501"/>
        <dbReference type="Rhea" id="RHEA-COMP:19518"/>
        <dbReference type="Rhea" id="RHEA-COMP:19519"/>
        <dbReference type="ChEBI" id="CHEBI:15378"/>
        <dbReference type="ChEBI" id="CHEBI:57683"/>
        <dbReference type="ChEBI" id="CHEBI:58211"/>
        <dbReference type="ChEBI" id="CHEBI:132517"/>
        <dbReference type="ChEBI" id="CHEBI:132519"/>
        <dbReference type="EC" id="2.4.1.260"/>
    </reaction>
    <physiologicalReaction direction="left-to-right" evidence="11">
        <dbReference type="Rhea" id="RHEA:29536"/>
    </physiologicalReaction>
</comment>
<evidence type="ECO:0000313" key="14">
    <source>
        <dbReference type="Proteomes" id="UP000245768"/>
    </source>
</evidence>
<dbReference type="FunCoup" id="A0A316YGH3">
    <property type="interactions" value="151"/>
</dbReference>
<dbReference type="GeneID" id="37040211"/>
<evidence type="ECO:0000256" key="10">
    <source>
        <dbReference type="ARBA" id="ARBA00044721"/>
    </source>
</evidence>
<comment type="pathway">
    <text evidence="2">Protein modification; protein glycosylation.</text>
</comment>
<organism evidence="13 14">
    <name type="scientific">Acaromyces ingoldii</name>
    <dbReference type="NCBI Taxonomy" id="215250"/>
    <lineage>
        <taxon>Eukaryota</taxon>
        <taxon>Fungi</taxon>
        <taxon>Dikarya</taxon>
        <taxon>Basidiomycota</taxon>
        <taxon>Ustilaginomycotina</taxon>
        <taxon>Exobasidiomycetes</taxon>
        <taxon>Exobasidiales</taxon>
        <taxon>Cryptobasidiaceae</taxon>
        <taxon>Acaromyces</taxon>
    </lineage>
</organism>
<feature type="transmembrane region" description="Helical" evidence="12">
    <location>
        <begin position="468"/>
        <end position="487"/>
    </location>
</feature>
<feature type="transmembrane region" description="Helical" evidence="12">
    <location>
        <begin position="237"/>
        <end position="254"/>
    </location>
</feature>
<feature type="transmembrane region" description="Helical" evidence="12">
    <location>
        <begin position="180"/>
        <end position="198"/>
    </location>
</feature>
<dbReference type="InterPro" id="IPR005599">
    <property type="entry name" value="GPI_mannosylTrfase"/>
</dbReference>
<evidence type="ECO:0000256" key="8">
    <source>
        <dbReference type="ARBA" id="ARBA00022989"/>
    </source>
</evidence>
<name>A0A316YGH3_9BASI</name>
<dbReference type="UniPathway" id="UPA00378"/>
<comment type="subcellular location">
    <subcellularLocation>
        <location evidence="1 12">Endoplasmic reticulum membrane</location>
        <topology evidence="1 12">Multi-pass membrane protein</topology>
    </subcellularLocation>
</comment>
<evidence type="ECO:0000256" key="11">
    <source>
        <dbReference type="ARBA" id="ARBA00048899"/>
    </source>
</evidence>
<protein>
    <recommendedName>
        <fullName evidence="12">Mannosyltransferase</fullName>
        <ecNumber evidence="12">2.4.1.-</ecNumber>
    </recommendedName>
</protein>
<dbReference type="GO" id="GO:0005789">
    <property type="term" value="C:endoplasmic reticulum membrane"/>
    <property type="evidence" value="ECO:0007669"/>
    <property type="project" value="UniProtKB-SubCell"/>
</dbReference>
<dbReference type="EC" id="2.4.1.-" evidence="12"/>
<comment type="function">
    <text evidence="10">Mannosyltransferase that operates in the biosynthetic pathway of dolichol-linked oligosaccharides, the glycan precursors employed in protein asparagine (N)-glycosylation. The assembly of dolichol-linked oligosaccharides begins on the cytosolic side of the endoplasmic reticulum membrane and finishes in its lumen. The sequential addition of sugars to dolichol pyrophosphate produces dolichol-linked oligosaccharides containing fourteen sugars, including two GlcNAcs, nine mannoses and three glucoses. Once assembled, the oligosaccharide is transferred from the lipid to nascent proteins by oligosaccharyltransferases. In the lumen of the endoplasmic reticulum, adds the eighth mannose residue in an alpha-1,6 linkage onto Man(7)GlcNAc(2)-PP-dolichol to produce Man(8)GlcNAc(2)-PP-dolichol.</text>
</comment>
<gene>
    <name evidence="13" type="ORF">FA10DRAFT_180963</name>
</gene>
<dbReference type="AlphaFoldDB" id="A0A316YGH3"/>
<feature type="transmembrane region" description="Helical" evidence="12">
    <location>
        <begin position="307"/>
        <end position="330"/>
    </location>
</feature>
<evidence type="ECO:0000256" key="7">
    <source>
        <dbReference type="ARBA" id="ARBA00022824"/>
    </source>
</evidence>
<keyword evidence="9 12" id="KW-0472">Membrane</keyword>
<evidence type="ECO:0000313" key="13">
    <source>
        <dbReference type="EMBL" id="PWN87944.1"/>
    </source>
</evidence>
<dbReference type="GO" id="GO:0052917">
    <property type="term" value="F:dol-P-Man:Man(7)GlcNAc(2)-PP-Dol alpha-1,6-mannosyltransferase activity"/>
    <property type="evidence" value="ECO:0007669"/>
    <property type="project" value="UniProtKB-EC"/>
</dbReference>
<feature type="transmembrane region" description="Helical" evidence="12">
    <location>
        <begin position="274"/>
        <end position="295"/>
    </location>
</feature>
<accession>A0A316YGH3</accession>
<feature type="transmembrane region" description="Helical" evidence="12">
    <location>
        <begin position="376"/>
        <end position="401"/>
    </location>
</feature>
<keyword evidence="6 12" id="KW-0812">Transmembrane</keyword>
<evidence type="ECO:0000256" key="4">
    <source>
        <dbReference type="ARBA" id="ARBA00022676"/>
    </source>
</evidence>
<evidence type="ECO:0000256" key="2">
    <source>
        <dbReference type="ARBA" id="ARBA00004922"/>
    </source>
</evidence>
<proteinExistence type="inferred from homology"/>
<keyword evidence="5" id="KW-0808">Transferase</keyword>
<dbReference type="RefSeq" id="XP_025375142.1">
    <property type="nucleotide sequence ID" value="XM_025518295.1"/>
</dbReference>
<keyword evidence="7 12" id="KW-0256">Endoplasmic reticulum</keyword>
<reference evidence="13 14" key="1">
    <citation type="journal article" date="2018" name="Mol. Biol. Evol.">
        <title>Broad Genomic Sampling Reveals a Smut Pathogenic Ancestry of the Fungal Clade Ustilaginomycotina.</title>
        <authorList>
            <person name="Kijpornyongpan T."/>
            <person name="Mondo S.J."/>
            <person name="Barry K."/>
            <person name="Sandor L."/>
            <person name="Lee J."/>
            <person name="Lipzen A."/>
            <person name="Pangilinan J."/>
            <person name="LaButti K."/>
            <person name="Hainaut M."/>
            <person name="Henrissat B."/>
            <person name="Grigoriev I.V."/>
            <person name="Spatafora J.W."/>
            <person name="Aime M.C."/>
        </authorList>
    </citation>
    <scope>NUCLEOTIDE SEQUENCE [LARGE SCALE GENOMIC DNA]</scope>
    <source>
        <strain evidence="13 14">MCA 4198</strain>
    </source>
</reference>
<feature type="transmembrane region" description="Helical" evidence="12">
    <location>
        <begin position="210"/>
        <end position="230"/>
    </location>
</feature>
<dbReference type="EMBL" id="KZ819639">
    <property type="protein sequence ID" value="PWN87944.1"/>
    <property type="molecule type" value="Genomic_DNA"/>
</dbReference>
<sequence length="678" mass="72545">MLPFPLAGTMLCPRLSLRIKCRTTPKGEEMPGPCAPLFSTWTRARGGVALFSGWKTGWKTGNEERPAKETDATRRYKEGQGAMAAPVLLEWMAVAALFVAAWTHVVVAPYSKVEESFSVQAVHDMLAYGLTPAGLAEYDHLHFPGAVPRSFVPPLFLSALCWPLVWLAQPLLRTSADVQLLVRLVLASLYAASLVFFSRCCFPRRSAAAAGTRVAFLAVSAVQFWPLFWAGRTTPNGLAQPAVVVALGLFFRGGGRKGSTRLTALALLTATATVARLELVGLVVPVALLICFVNARPDAAMRALASVLVTGFVSGLLSAATSIVVDTYFWRRSYALAGAFSIDGQRRGPCWPELEAILFNVVEGRSAEWGAEPRSFYLVAALPRLVSLPLVPLFLIALVGVAVDRAGRDRQGTALLLAASHMGVLSLLAHKETRFIAYLSPLLNLVVARAASSLWTGRKTALARVRRALVVVSLALAAAHAGFALWISAQNYPGGAALELLHSTVPAHENVTVHIDVLPAMTGVTRFQSLHLARPPSSLLVISHSRIEDQQWPAWTYDKTEDLDAGAPQWATYTHLVADQPCAAVNSAPGAAGPHFEALVGTGPIEAFERLQRRRPRDILAALRSALGQGSSSPPRAAAAAAAAADVVAALSPVVMQRSEAVWLCQRATAPSSEPLNR</sequence>
<dbReference type="PANTHER" id="PTHR22760:SF1">
    <property type="entry name" value="DOL-P-MAN:MAN(7)GLCNAC(2)-PP-DOL ALPHA-1,6-MANNOSYLTRANSFERASE"/>
    <property type="match status" value="1"/>
</dbReference>
<dbReference type="Proteomes" id="UP000245768">
    <property type="component" value="Unassembled WGS sequence"/>
</dbReference>
<comment type="similarity">
    <text evidence="3 12">Belongs to the glycosyltransferase 22 family.</text>
</comment>
<evidence type="ECO:0000256" key="1">
    <source>
        <dbReference type="ARBA" id="ARBA00004477"/>
    </source>
</evidence>
<dbReference type="PANTHER" id="PTHR22760">
    <property type="entry name" value="GLYCOSYLTRANSFERASE"/>
    <property type="match status" value="1"/>
</dbReference>
<evidence type="ECO:0000256" key="5">
    <source>
        <dbReference type="ARBA" id="ARBA00022679"/>
    </source>
</evidence>
<keyword evidence="4 12" id="KW-0328">Glycosyltransferase</keyword>
<keyword evidence="14" id="KW-1185">Reference proteome</keyword>
<dbReference type="OrthoDB" id="19039at2759"/>
<evidence type="ECO:0000256" key="3">
    <source>
        <dbReference type="ARBA" id="ARBA00007063"/>
    </source>
</evidence>
<feature type="transmembrane region" description="Helical" evidence="12">
    <location>
        <begin position="151"/>
        <end position="168"/>
    </location>
</feature>
<keyword evidence="8 12" id="KW-1133">Transmembrane helix</keyword>
<dbReference type="STRING" id="215250.A0A316YGH3"/>